<dbReference type="GO" id="GO:0055085">
    <property type="term" value="P:transmembrane transport"/>
    <property type="evidence" value="ECO:0007669"/>
    <property type="project" value="TreeGrafter"/>
</dbReference>
<dbReference type="PANTHER" id="PTHR36920:SF1">
    <property type="entry name" value="OUTER MEMBRANE PROTEIN W"/>
    <property type="match status" value="1"/>
</dbReference>
<dbReference type="InterPro" id="IPR011250">
    <property type="entry name" value="OMP/PagP_B-barrel"/>
</dbReference>
<dbReference type="InterPro" id="IPR005618">
    <property type="entry name" value="OMPW"/>
</dbReference>
<reference evidence="1 2" key="1">
    <citation type="submission" date="2020-03" db="EMBL/GenBank/DDBJ databases">
        <authorList>
            <person name="Zhu W."/>
        </authorList>
    </citation>
    <scope>NUCLEOTIDE SEQUENCE [LARGE SCALE GENOMIC DNA]</scope>
    <source>
        <strain evidence="1 2">323-1</strain>
    </source>
</reference>
<dbReference type="SUPFAM" id="SSF56925">
    <property type="entry name" value="OMPA-like"/>
    <property type="match status" value="1"/>
</dbReference>
<keyword evidence="2" id="KW-1185">Reference proteome</keyword>
<dbReference type="KEGG" id="asha:G8E00_05895"/>
<organism evidence="1 2">
    <name type="scientific">Acinetobacter shaoyimingii</name>
    <dbReference type="NCBI Taxonomy" id="2715164"/>
    <lineage>
        <taxon>Bacteria</taxon>
        <taxon>Pseudomonadati</taxon>
        <taxon>Pseudomonadota</taxon>
        <taxon>Gammaproteobacteria</taxon>
        <taxon>Moraxellales</taxon>
        <taxon>Moraxellaceae</taxon>
        <taxon>Acinetobacter</taxon>
    </lineage>
</organism>
<gene>
    <name evidence="1" type="ORF">G8E00_05895</name>
</gene>
<evidence type="ECO:0000313" key="2">
    <source>
        <dbReference type="Proteomes" id="UP000502297"/>
    </source>
</evidence>
<protein>
    <submittedName>
        <fullName evidence="1">OmpW family protein</fullName>
    </submittedName>
</protein>
<dbReference type="Proteomes" id="UP000502297">
    <property type="component" value="Chromosome"/>
</dbReference>
<dbReference type="GO" id="GO:0019867">
    <property type="term" value="C:outer membrane"/>
    <property type="evidence" value="ECO:0007669"/>
    <property type="project" value="InterPro"/>
</dbReference>
<dbReference type="PANTHER" id="PTHR36920">
    <property type="match status" value="1"/>
</dbReference>
<evidence type="ECO:0000313" key="1">
    <source>
        <dbReference type="EMBL" id="QIO05514.1"/>
    </source>
</evidence>
<accession>A0A6G8RUC0</accession>
<sequence length="362" mass="39335">MNQYIRIIIPITFILNTHVSHASSTDFKRWAVSAGWLHVMPQGKANPMHINTAVVEGETYGVDRIKNADIVDHATNLDDYRSGFAGIGVAVIESDYNTSPDSYVNSLFTGGMAADVSGISQWTDKAGLEAQDVDTLGLTLSYFPHDKVSLEIVGGIPPTVDIKGKGQIIASSYSEANSSGLLSSLMNGLIIEKDITVANLSNYKKIAEVRAWTPALTAKYHFGKSGKNKFRPYVGAGVVYGYFDKLELNNGLEQKLVDAGHMIRNVLDDKAGDALDNSGTSDGDPKVKVKVSDAFAPVVTLGFTYDISKRFFTTASLTYMPNFNNTATITVTDHNTGERLIKSKTKVDLDPLITYLGVGFRF</sequence>
<proteinExistence type="predicted"/>
<dbReference type="RefSeq" id="WP_166222637.1">
    <property type="nucleotide sequence ID" value="NZ_CP049801.1"/>
</dbReference>
<dbReference type="AlphaFoldDB" id="A0A6G8RUC0"/>
<dbReference type="Pfam" id="PF03922">
    <property type="entry name" value="OmpW"/>
    <property type="match status" value="2"/>
</dbReference>
<dbReference type="EMBL" id="CP049801">
    <property type="protein sequence ID" value="QIO05514.1"/>
    <property type="molecule type" value="Genomic_DNA"/>
</dbReference>
<dbReference type="Gene3D" id="2.40.160.20">
    <property type="match status" value="1"/>
</dbReference>
<name>A0A6G8RUC0_9GAMM</name>